<feature type="transmembrane region" description="Helical" evidence="2">
    <location>
        <begin position="190"/>
        <end position="208"/>
    </location>
</feature>
<feature type="transmembrane region" description="Helical" evidence="2">
    <location>
        <begin position="539"/>
        <end position="558"/>
    </location>
</feature>
<protein>
    <submittedName>
        <fullName evidence="3">Uncharacterized protein</fullName>
    </submittedName>
</protein>
<dbReference type="PANTHER" id="PTHR35394">
    <property type="entry name" value="DUF3176 DOMAIN-CONTAINING PROTEIN"/>
    <property type="match status" value="1"/>
</dbReference>
<dbReference type="PANTHER" id="PTHR35394:SF5">
    <property type="entry name" value="DUF3176 DOMAIN-CONTAINING PROTEIN"/>
    <property type="match status" value="1"/>
</dbReference>
<keyword evidence="2" id="KW-1133">Transmembrane helix</keyword>
<evidence type="ECO:0000313" key="3">
    <source>
        <dbReference type="EMBL" id="KAF4854651.1"/>
    </source>
</evidence>
<dbReference type="Proteomes" id="UP000711996">
    <property type="component" value="Unassembled WGS sequence"/>
</dbReference>
<dbReference type="EMBL" id="QPMT01000032">
    <property type="protein sequence ID" value="KAF4854651.1"/>
    <property type="molecule type" value="Genomic_DNA"/>
</dbReference>
<gene>
    <name evidence="3" type="ORF">CGCSCA2_v009293</name>
</gene>
<dbReference type="Pfam" id="PF11374">
    <property type="entry name" value="DUF3176"/>
    <property type="match status" value="1"/>
</dbReference>
<feature type="transmembrane region" description="Helical" evidence="2">
    <location>
        <begin position="125"/>
        <end position="145"/>
    </location>
</feature>
<feature type="region of interest" description="Disordered" evidence="1">
    <location>
        <begin position="12"/>
        <end position="39"/>
    </location>
</feature>
<evidence type="ECO:0000313" key="4">
    <source>
        <dbReference type="Proteomes" id="UP000711996"/>
    </source>
</evidence>
<feature type="transmembrane region" description="Helical" evidence="2">
    <location>
        <begin position="83"/>
        <end position="105"/>
    </location>
</feature>
<keyword evidence="4" id="KW-1185">Reference proteome</keyword>
<keyword evidence="2" id="KW-0812">Transmembrane</keyword>
<feature type="compositionally biased region" description="Polar residues" evidence="1">
    <location>
        <begin position="26"/>
        <end position="38"/>
    </location>
</feature>
<reference evidence="3" key="1">
    <citation type="submission" date="2019-06" db="EMBL/GenBank/DDBJ databases">
        <authorList>
            <person name="Gan P."/>
            <person name="Shirasu K."/>
        </authorList>
    </citation>
    <scope>NUCLEOTIDE SEQUENCE [LARGE SCALE GENOMIC DNA]</scope>
    <source>
        <strain evidence="3">CAD2</strain>
    </source>
</reference>
<proteinExistence type="predicted"/>
<comment type="caution">
    <text evidence="3">The sequence shown here is derived from an EMBL/GenBank/DDBJ whole genome shotgun (WGS) entry which is preliminary data.</text>
</comment>
<dbReference type="OrthoDB" id="5242705at2759"/>
<name>A0A9P5K1P5_COLSI</name>
<keyword evidence="2" id="KW-0472">Membrane</keyword>
<evidence type="ECO:0000256" key="2">
    <source>
        <dbReference type="SAM" id="Phobius"/>
    </source>
</evidence>
<evidence type="ECO:0000256" key="1">
    <source>
        <dbReference type="SAM" id="MobiDB-lite"/>
    </source>
</evidence>
<accession>A0A9P5K1P5</accession>
<sequence length="627" mass="68738">MVVITSYIQRRQDEPHPWPPTREATVDNNLSPSQSDSLLSEGRLAGRKNSIEIEAHQVDGSIKELFTTASTTTASSSSFLRWWYFEILSCGFATICLITQVVVLFHYDGKLQDSWTAQSLTLNGLIAILATFCRSALMVSIAACLAQSKWNSMSGCNGDYRLQDVAAFEAASRGVFGSLQVLARFRGTHIACLGGALTVATLGIGISAQQLITVRIDNVPDLEASGLPAPGPVFPRTAIAHGSARSITLPFSTDLALSVGFLSAQVNFPEVVCPTGNCTWPIIPTIGICGACNNATSHIQVLDRDPSSCGVVLSDGVKFGFRPCDGIDINDVVDEVEYKYFSMRTLGYSLDADLVPFPGGPREERLIFGEFAVIGTFLNASQWSDHPLPEDPQAYHCGLWYCVQAHQVRVDAGILREEIIGAWSEARLASDSDRGTFRNLPDSFSADPDEEFTVIEPLTSWHFYGNATITKYKGGGSFTDERTTREKALHEGFGEIDSLIAKVAQSLSNDVRVNSAPTMRGDWYRGTSYTSQISIVVRWPWMTFQVVMVLLSVFYLVAEMIRTARKPDVRPWKDDALVPLWIELDKDVREQAAQGLGEPDGIRRRIGKDSVQLLNGGKRMRISAALG</sequence>
<organism evidence="3 4">
    <name type="scientific">Colletotrichum siamense</name>
    <name type="common">Anthracnose fungus</name>
    <dbReference type="NCBI Taxonomy" id="690259"/>
    <lineage>
        <taxon>Eukaryota</taxon>
        <taxon>Fungi</taxon>
        <taxon>Dikarya</taxon>
        <taxon>Ascomycota</taxon>
        <taxon>Pezizomycotina</taxon>
        <taxon>Sordariomycetes</taxon>
        <taxon>Hypocreomycetidae</taxon>
        <taxon>Glomerellales</taxon>
        <taxon>Glomerellaceae</taxon>
        <taxon>Colletotrichum</taxon>
        <taxon>Colletotrichum gloeosporioides species complex</taxon>
    </lineage>
</organism>
<dbReference type="AlphaFoldDB" id="A0A9P5K1P5"/>
<dbReference type="InterPro" id="IPR021514">
    <property type="entry name" value="DUF3176"/>
</dbReference>